<reference evidence="17" key="1">
    <citation type="submission" date="2022-07" db="EMBL/GenBank/DDBJ databases">
        <authorList>
            <person name="Trinca V."/>
            <person name="Uliana J.V.C."/>
            <person name="Torres T.T."/>
            <person name="Ward R.J."/>
            <person name="Monesi N."/>
        </authorList>
    </citation>
    <scope>NUCLEOTIDE SEQUENCE</scope>
    <source>
        <strain evidence="17">HSMRA1968</strain>
        <tissue evidence="17">Whole embryos</tissue>
    </source>
</reference>
<dbReference type="Gene3D" id="3.30.1360.70">
    <property type="entry name" value="Arginyl tRNA synthetase N-terminal domain"/>
    <property type="match status" value="1"/>
</dbReference>
<dbReference type="InterPro" id="IPR036695">
    <property type="entry name" value="Arg-tRNA-synth_N_sf"/>
</dbReference>
<evidence type="ECO:0000259" key="16">
    <source>
        <dbReference type="SMART" id="SM01016"/>
    </source>
</evidence>
<protein>
    <recommendedName>
        <fullName evidence="12">Probable arginine--tRNA ligase, cytoplasmic</fullName>
        <ecNumber evidence="3">6.1.1.19</ecNumber>
    </recommendedName>
    <alternativeName>
        <fullName evidence="10">Arginyl-tRNA synthetase</fullName>
    </alternativeName>
</protein>
<dbReference type="GO" id="GO:0004814">
    <property type="term" value="F:arginine-tRNA ligase activity"/>
    <property type="evidence" value="ECO:0007669"/>
    <property type="project" value="UniProtKB-EC"/>
</dbReference>
<keyword evidence="6 13" id="KW-0547">Nucleotide-binding</keyword>
<evidence type="ECO:0000256" key="6">
    <source>
        <dbReference type="ARBA" id="ARBA00022741"/>
    </source>
</evidence>
<keyword evidence="5 13" id="KW-0436">Ligase</keyword>
<dbReference type="InterPro" id="IPR009080">
    <property type="entry name" value="tRNAsynth_Ia_anticodon-bd"/>
</dbReference>
<feature type="domain" description="DALR anticodon binding" evidence="15">
    <location>
        <begin position="545"/>
        <end position="671"/>
    </location>
</feature>
<evidence type="ECO:0000256" key="14">
    <source>
        <dbReference type="SAM" id="Coils"/>
    </source>
</evidence>
<dbReference type="Gene3D" id="3.40.50.620">
    <property type="entry name" value="HUPs"/>
    <property type="match status" value="1"/>
</dbReference>
<dbReference type="FunFam" id="3.30.1360.70:FF:000002">
    <property type="entry name" value="arginine--tRNA ligase, cytoplasmic"/>
    <property type="match status" value="1"/>
</dbReference>
<dbReference type="EMBL" id="WJQU01000004">
    <property type="protein sequence ID" value="KAJ6635245.1"/>
    <property type="molecule type" value="Genomic_DNA"/>
</dbReference>
<dbReference type="GO" id="GO:0005829">
    <property type="term" value="C:cytosol"/>
    <property type="evidence" value="ECO:0007669"/>
    <property type="project" value="UniProtKB-SubCell"/>
</dbReference>
<keyword evidence="4" id="KW-0963">Cytoplasm</keyword>
<evidence type="ECO:0000256" key="9">
    <source>
        <dbReference type="ARBA" id="ARBA00023146"/>
    </source>
</evidence>
<evidence type="ECO:0000256" key="13">
    <source>
        <dbReference type="RuleBase" id="RU363038"/>
    </source>
</evidence>
<dbReference type="PROSITE" id="PS00178">
    <property type="entry name" value="AA_TRNA_LIGASE_I"/>
    <property type="match status" value="1"/>
</dbReference>
<dbReference type="CDD" id="cd00671">
    <property type="entry name" value="ArgRS_core"/>
    <property type="match status" value="1"/>
</dbReference>
<dbReference type="InterPro" id="IPR008909">
    <property type="entry name" value="DALR_anticod-bd"/>
</dbReference>
<comment type="similarity">
    <text evidence="2 13">Belongs to the class-I aminoacyl-tRNA synthetase family.</text>
</comment>
<dbReference type="PANTHER" id="PTHR11956">
    <property type="entry name" value="ARGINYL-TRNA SYNTHETASE"/>
    <property type="match status" value="1"/>
</dbReference>
<accession>A0A9Q0RV23</accession>
<evidence type="ECO:0000256" key="3">
    <source>
        <dbReference type="ARBA" id="ARBA00012837"/>
    </source>
</evidence>
<dbReference type="Proteomes" id="UP001151699">
    <property type="component" value="Chromosome C"/>
</dbReference>
<dbReference type="InterPro" id="IPR005148">
    <property type="entry name" value="Arg-tRNA-synth_N"/>
</dbReference>
<dbReference type="SMART" id="SM00836">
    <property type="entry name" value="DALR_1"/>
    <property type="match status" value="1"/>
</dbReference>
<feature type="coiled-coil region" evidence="14">
    <location>
        <begin position="5"/>
        <end position="62"/>
    </location>
</feature>
<dbReference type="Pfam" id="PF03485">
    <property type="entry name" value="Arg_tRNA_synt_N"/>
    <property type="match status" value="1"/>
</dbReference>
<evidence type="ECO:0000313" key="18">
    <source>
        <dbReference type="Proteomes" id="UP001151699"/>
    </source>
</evidence>
<keyword evidence="9 13" id="KW-0030">Aminoacyl-tRNA synthetase</keyword>
<dbReference type="GO" id="GO:0006420">
    <property type="term" value="P:arginyl-tRNA aminoacylation"/>
    <property type="evidence" value="ECO:0007669"/>
    <property type="project" value="InterPro"/>
</dbReference>
<evidence type="ECO:0000259" key="15">
    <source>
        <dbReference type="SMART" id="SM00836"/>
    </source>
</evidence>
<dbReference type="EC" id="6.1.1.19" evidence="3"/>
<organism evidence="17 18">
    <name type="scientific">Pseudolycoriella hygida</name>
    <dbReference type="NCBI Taxonomy" id="35572"/>
    <lineage>
        <taxon>Eukaryota</taxon>
        <taxon>Metazoa</taxon>
        <taxon>Ecdysozoa</taxon>
        <taxon>Arthropoda</taxon>
        <taxon>Hexapoda</taxon>
        <taxon>Insecta</taxon>
        <taxon>Pterygota</taxon>
        <taxon>Neoptera</taxon>
        <taxon>Endopterygota</taxon>
        <taxon>Diptera</taxon>
        <taxon>Nematocera</taxon>
        <taxon>Sciaroidea</taxon>
        <taxon>Sciaridae</taxon>
        <taxon>Pseudolycoriella</taxon>
    </lineage>
</organism>
<dbReference type="SUPFAM" id="SSF52374">
    <property type="entry name" value="Nucleotidylyl transferase"/>
    <property type="match status" value="1"/>
</dbReference>
<keyword evidence="7 13" id="KW-0067">ATP-binding</keyword>
<keyword evidence="8 13" id="KW-0648">Protein biosynthesis</keyword>
<dbReference type="GO" id="GO:0005524">
    <property type="term" value="F:ATP binding"/>
    <property type="evidence" value="ECO:0007669"/>
    <property type="project" value="UniProtKB-KW"/>
</dbReference>
<evidence type="ECO:0000256" key="11">
    <source>
        <dbReference type="ARBA" id="ARBA00049339"/>
    </source>
</evidence>
<dbReference type="SUPFAM" id="SSF55190">
    <property type="entry name" value="Arginyl-tRNA synthetase (ArgRS), N-terminal 'additional' domain"/>
    <property type="match status" value="1"/>
</dbReference>
<dbReference type="SMART" id="SM01016">
    <property type="entry name" value="Arg_tRNA_synt_N"/>
    <property type="match status" value="1"/>
</dbReference>
<dbReference type="GO" id="GO:0017101">
    <property type="term" value="C:aminoacyl-tRNA synthetase multienzyme complex"/>
    <property type="evidence" value="ECO:0007669"/>
    <property type="project" value="UniProtKB-ARBA"/>
</dbReference>
<dbReference type="Gene3D" id="1.10.730.10">
    <property type="entry name" value="Isoleucyl-tRNA Synthetase, Domain 1"/>
    <property type="match status" value="1"/>
</dbReference>
<dbReference type="FunFam" id="1.10.730.10:FF:000006">
    <property type="entry name" value="Arginyl-tRNA synthetase 2, mitochondrial"/>
    <property type="match status" value="1"/>
</dbReference>
<proteinExistence type="inferred from homology"/>
<evidence type="ECO:0000313" key="17">
    <source>
        <dbReference type="EMBL" id="KAJ6635245.1"/>
    </source>
</evidence>
<keyword evidence="14" id="KW-0175">Coiled coil</keyword>
<gene>
    <name evidence="17" type="primary">ArgRS</name>
    <name evidence="17" type="ORF">Bhyg_13830</name>
</gene>
<evidence type="ECO:0000256" key="5">
    <source>
        <dbReference type="ARBA" id="ARBA00022598"/>
    </source>
</evidence>
<dbReference type="HAMAP" id="MF_00123">
    <property type="entry name" value="Arg_tRNA_synth"/>
    <property type="match status" value="1"/>
</dbReference>
<evidence type="ECO:0000256" key="1">
    <source>
        <dbReference type="ARBA" id="ARBA00004514"/>
    </source>
</evidence>
<evidence type="ECO:0000256" key="4">
    <source>
        <dbReference type="ARBA" id="ARBA00022490"/>
    </source>
</evidence>
<dbReference type="Pfam" id="PF00750">
    <property type="entry name" value="tRNA-synt_1d"/>
    <property type="match status" value="1"/>
</dbReference>
<name>A0A9Q0RV23_9DIPT</name>
<evidence type="ECO:0000256" key="8">
    <source>
        <dbReference type="ARBA" id="ARBA00022917"/>
    </source>
</evidence>
<dbReference type="PANTHER" id="PTHR11956:SF5">
    <property type="entry name" value="ARGININE--TRNA LIGASE, CYTOPLASMIC"/>
    <property type="match status" value="1"/>
</dbReference>
<comment type="caution">
    <text evidence="17">The sequence shown here is derived from an EMBL/GenBank/DDBJ whole genome shotgun (WGS) entry which is preliminary data.</text>
</comment>
<dbReference type="InterPro" id="IPR035684">
    <property type="entry name" value="ArgRS_core"/>
</dbReference>
<dbReference type="SUPFAM" id="SSF47323">
    <property type="entry name" value="Anticodon-binding domain of a subclass of class I aminoacyl-tRNA synthetases"/>
    <property type="match status" value="1"/>
</dbReference>
<dbReference type="NCBIfam" id="TIGR00456">
    <property type="entry name" value="argS"/>
    <property type="match status" value="1"/>
</dbReference>
<evidence type="ECO:0000256" key="12">
    <source>
        <dbReference type="ARBA" id="ARBA00071644"/>
    </source>
</evidence>
<dbReference type="FunFam" id="3.40.50.620:FF:000084">
    <property type="entry name" value="arginine--tRNA ligase, cytoplasmic"/>
    <property type="match status" value="1"/>
</dbReference>
<keyword evidence="18" id="KW-1185">Reference proteome</keyword>
<dbReference type="PRINTS" id="PR01038">
    <property type="entry name" value="TRNASYNTHARG"/>
</dbReference>
<dbReference type="Pfam" id="PF05746">
    <property type="entry name" value="DALR_1"/>
    <property type="match status" value="1"/>
</dbReference>
<dbReference type="OrthoDB" id="68056at2759"/>
<evidence type="ECO:0000256" key="10">
    <source>
        <dbReference type="ARBA" id="ARBA00033033"/>
    </source>
</evidence>
<dbReference type="InterPro" id="IPR001278">
    <property type="entry name" value="Arg-tRNA-ligase"/>
</dbReference>
<evidence type="ECO:0000256" key="2">
    <source>
        <dbReference type="ARBA" id="ARBA00005594"/>
    </source>
</evidence>
<dbReference type="InterPro" id="IPR001412">
    <property type="entry name" value="aa-tRNA-synth_I_CS"/>
</dbReference>
<dbReference type="AlphaFoldDB" id="A0A9Q0RV23"/>
<comment type="subcellular location">
    <subcellularLocation>
        <location evidence="1">Cytoplasm</location>
        <location evidence="1">Cytosol</location>
    </subcellularLocation>
</comment>
<evidence type="ECO:0000256" key="7">
    <source>
        <dbReference type="ARBA" id="ARBA00022840"/>
    </source>
</evidence>
<comment type="catalytic activity">
    <reaction evidence="11">
        <text>tRNA(Arg) + L-arginine + ATP = L-arginyl-tRNA(Arg) + AMP + diphosphate</text>
        <dbReference type="Rhea" id="RHEA:20301"/>
        <dbReference type="Rhea" id="RHEA-COMP:9658"/>
        <dbReference type="Rhea" id="RHEA-COMP:9673"/>
        <dbReference type="ChEBI" id="CHEBI:30616"/>
        <dbReference type="ChEBI" id="CHEBI:32682"/>
        <dbReference type="ChEBI" id="CHEBI:33019"/>
        <dbReference type="ChEBI" id="CHEBI:78442"/>
        <dbReference type="ChEBI" id="CHEBI:78513"/>
        <dbReference type="ChEBI" id="CHEBI:456215"/>
        <dbReference type="EC" id="6.1.1.19"/>
    </reaction>
</comment>
<dbReference type="InterPro" id="IPR014729">
    <property type="entry name" value="Rossmann-like_a/b/a_fold"/>
</dbReference>
<feature type="domain" description="Arginyl tRNA synthetase N-terminal" evidence="16">
    <location>
        <begin position="86"/>
        <end position="176"/>
    </location>
</feature>
<sequence length="671" mass="75462">MNFNKEQELKRIVQLEDEISRLRGEIEKTSRSEDLESDDPELAKLMLENSKLKHRLSILNKAISAERSSVSSTCISNVDDMISIIDHLTEIFGAAIAASFPTLNDVPTIISAGTSPNPKFGDYQCNSAMNISKVLSAQGNKMSPRDIAAKITQNLLPSPLIERCEVAGAGFINVFLDKNYGINAITSILRNGVRPVSVQKQRIVVDFSSPNIAKEMHVGHLRSTIIGDSIARLLEYLGHDVLRINHIGDWGTQFGMLIAHLEDRFPDYATVSPPISDLQTFYKESKTRFDSDEDFKKRAYAKVVLLQGGDKDSVKGWQLICDVSRNEFQKIYDRLGVEIVERGESFYQSRMEALVSEFEKKGYLEDDNGRKIMWGVVPGEGIPLTIVKSDGGFTYDSSDMATIKQRLEEEKADWLIYVTDSGQATHFKSIFSCAERAKIIDYSRHRIDHVGFGVVLGEDGKKFKTRSGDTVKLIELLDEGLSRSMAKLKEKKRDDVLLPAELKTAQESVAYGCIKYADLSHNRQNEYVFSFDRMLEDKGNTAIYLLYAYTRIKSIARNCGGDFANNIKKVLETTTVSVTHEKEWKLTKVLLKFPDVITKITKDLCLHHLCEFVYEVSTTFTEFYDVCYCIVKNRQGEITSINGGRVLLAEATAQILGVCFHILGLNPLDKI</sequence>